<name>A0A2P5IE83_DIAHE</name>
<sequence length="319" mass="36224">MAFVYPSEEELSRPLSFGPEEGKPTKLRFEGYLPVHELAADEVHSHMHELPADDTAVNKALQQPRKKAPRPNKASRTFRHAQLAARQFIQHRRRRADGVVTERVDADSRLPISVIELILALLDVRGVARGSEERLVGDAYCAGVRAPERPCPTSAGELYDRLIYSRDSARSQGRGAIPLASWLLRSCDPGARFDAAFCVTWAELPQLLKPVIAEMRASLGYMEAFRSRLDLETEGCDYWLDLSHLRQCVFRLTGFWPHDSEHSHEAWAFGLPEDMVRLLYPQCDRFDHAEMALNLDEVLVGPTWDKLVKLEAIARLNQW</sequence>
<dbReference type="EMBL" id="MAVT02000031">
    <property type="protein sequence ID" value="POS80811.1"/>
    <property type="molecule type" value="Genomic_DNA"/>
</dbReference>
<reference evidence="1" key="1">
    <citation type="submission" date="2017-09" db="EMBL/GenBank/DDBJ databases">
        <title>Polyketide synthases of a Diaporthe helianthi virulent isolate.</title>
        <authorList>
            <person name="Baroncelli R."/>
        </authorList>
    </citation>
    <scope>NUCLEOTIDE SEQUENCE [LARGE SCALE GENOMIC DNA]</scope>
    <source>
        <strain evidence="1">7/96</strain>
    </source>
</reference>
<dbReference type="OrthoDB" id="5231923at2759"/>
<evidence type="ECO:0000313" key="1">
    <source>
        <dbReference type="EMBL" id="POS80811.1"/>
    </source>
</evidence>
<dbReference type="AlphaFoldDB" id="A0A2P5IE83"/>
<proteinExistence type="predicted"/>
<dbReference type="InParanoid" id="A0A2P5IE83"/>
<organism evidence="1 2">
    <name type="scientific">Diaporthe helianthi</name>
    <dbReference type="NCBI Taxonomy" id="158607"/>
    <lineage>
        <taxon>Eukaryota</taxon>
        <taxon>Fungi</taxon>
        <taxon>Dikarya</taxon>
        <taxon>Ascomycota</taxon>
        <taxon>Pezizomycotina</taxon>
        <taxon>Sordariomycetes</taxon>
        <taxon>Sordariomycetidae</taxon>
        <taxon>Diaporthales</taxon>
        <taxon>Diaporthaceae</taxon>
        <taxon>Diaporthe</taxon>
    </lineage>
</organism>
<gene>
    <name evidence="1" type="ORF">DHEL01_v200778</name>
</gene>
<comment type="caution">
    <text evidence="1">The sequence shown here is derived from an EMBL/GenBank/DDBJ whole genome shotgun (WGS) entry which is preliminary data.</text>
</comment>
<dbReference type="Proteomes" id="UP000094444">
    <property type="component" value="Unassembled WGS sequence"/>
</dbReference>
<protein>
    <submittedName>
        <fullName evidence="1">Uncharacterized protein</fullName>
    </submittedName>
</protein>
<keyword evidence="2" id="KW-1185">Reference proteome</keyword>
<accession>A0A2P5IE83</accession>
<evidence type="ECO:0000313" key="2">
    <source>
        <dbReference type="Proteomes" id="UP000094444"/>
    </source>
</evidence>